<organism evidence="1">
    <name type="scientific">bioreactor metagenome</name>
    <dbReference type="NCBI Taxonomy" id="1076179"/>
    <lineage>
        <taxon>unclassified sequences</taxon>
        <taxon>metagenomes</taxon>
        <taxon>ecological metagenomes</taxon>
    </lineage>
</organism>
<dbReference type="AlphaFoldDB" id="A0A645JI55"/>
<name>A0A645JI55_9ZZZZ</name>
<sequence>MLHLAEVGVLEDVEDLPDDHAARAGDGRRINAVSAVGGEAGLDNGHVVLHRQDILHREISAVSLHHVDDLLSNLPAVEDADALLLDALEGADQVLVMEDVAHGGRELVLI</sequence>
<protein>
    <submittedName>
        <fullName evidence="1">Uncharacterized protein</fullName>
    </submittedName>
</protein>
<proteinExistence type="predicted"/>
<accession>A0A645JI55</accession>
<gene>
    <name evidence="1" type="ORF">SDC9_210543</name>
</gene>
<comment type="caution">
    <text evidence="1">The sequence shown here is derived from an EMBL/GenBank/DDBJ whole genome shotgun (WGS) entry which is preliminary data.</text>
</comment>
<reference evidence="1" key="1">
    <citation type="submission" date="2019-08" db="EMBL/GenBank/DDBJ databases">
        <authorList>
            <person name="Kucharzyk K."/>
            <person name="Murdoch R.W."/>
            <person name="Higgins S."/>
            <person name="Loffler F."/>
        </authorList>
    </citation>
    <scope>NUCLEOTIDE SEQUENCE</scope>
</reference>
<evidence type="ECO:0000313" key="1">
    <source>
        <dbReference type="EMBL" id="MPN62790.1"/>
    </source>
</evidence>
<dbReference type="EMBL" id="VSSQ01141337">
    <property type="protein sequence ID" value="MPN62790.1"/>
    <property type="molecule type" value="Genomic_DNA"/>
</dbReference>